<proteinExistence type="predicted"/>
<reference evidence="1" key="1">
    <citation type="submission" date="2021-12" db="EMBL/GenBank/DDBJ databases">
        <authorList>
            <person name="Veyrier F.J."/>
        </authorList>
    </citation>
    <scope>NUCLEOTIDE SEQUENCE</scope>
    <source>
        <strain evidence="1">SAG 1488-6</strain>
    </source>
</reference>
<organism evidence="1 2">
    <name type="scientific">Vitreoscilla stercoraria</name>
    <dbReference type="NCBI Taxonomy" id="61"/>
    <lineage>
        <taxon>Bacteria</taxon>
        <taxon>Pseudomonadati</taxon>
        <taxon>Pseudomonadota</taxon>
        <taxon>Betaproteobacteria</taxon>
        <taxon>Neisseriales</taxon>
        <taxon>Neisseriaceae</taxon>
        <taxon>Vitreoscilla</taxon>
    </lineage>
</organism>
<dbReference type="RefSeq" id="WP_019958708.1">
    <property type="nucleotide sequence ID" value="NZ_CP091512.1"/>
</dbReference>
<reference evidence="1" key="2">
    <citation type="journal article" date="2022" name="Res Sq">
        <title>Evolution of multicellular longitudinally dividing oral cavity symbionts (Neisseriaceae).</title>
        <authorList>
            <person name="Nyongesa S."/>
            <person name="Weber P."/>
            <person name="Bernet E."/>
            <person name="Pullido F."/>
            <person name="Nieckarz M."/>
            <person name="Delaby M."/>
            <person name="Nieves C."/>
            <person name="Viehboeck T."/>
            <person name="Krause N."/>
            <person name="Rivera-Millot A."/>
            <person name="Nakamura A."/>
            <person name="Vischer N."/>
            <person name="VanNieuwenhze M."/>
            <person name="Brun Y."/>
            <person name="Cava F."/>
            <person name="Bulgheresi S."/>
            <person name="Veyrier F."/>
        </authorList>
    </citation>
    <scope>NUCLEOTIDE SEQUENCE</scope>
    <source>
        <strain evidence="1">SAG 1488-6</strain>
    </source>
</reference>
<name>A0ABY4E8A6_VITST</name>
<dbReference type="EMBL" id="CP091512">
    <property type="protein sequence ID" value="UOO91697.1"/>
    <property type="molecule type" value="Genomic_DNA"/>
</dbReference>
<evidence type="ECO:0000313" key="2">
    <source>
        <dbReference type="Proteomes" id="UP000832034"/>
    </source>
</evidence>
<keyword evidence="2" id="KW-1185">Reference proteome</keyword>
<protein>
    <submittedName>
        <fullName evidence="1">Uncharacterized protein</fullName>
    </submittedName>
</protein>
<accession>A0ABY4E8A6</accession>
<sequence>MKNEPAWTEAEVMAQIERTHRLARHQDEATMHFAHFGATLHLEIQSKDVNDDLQDAWMSQMAQFDVNENGV</sequence>
<dbReference type="Proteomes" id="UP000832034">
    <property type="component" value="Chromosome"/>
</dbReference>
<gene>
    <name evidence="1" type="ORF">LVJ81_08610</name>
</gene>
<evidence type="ECO:0000313" key="1">
    <source>
        <dbReference type="EMBL" id="UOO91697.1"/>
    </source>
</evidence>